<feature type="region of interest" description="Disordered" evidence="9">
    <location>
        <begin position="381"/>
        <end position="408"/>
    </location>
</feature>
<feature type="transmembrane region" description="Helical" evidence="10">
    <location>
        <begin position="119"/>
        <end position="137"/>
    </location>
</feature>
<dbReference type="EMBL" id="JBGMDY010000005">
    <property type="protein sequence ID" value="KAL2334800.1"/>
    <property type="molecule type" value="Genomic_DNA"/>
</dbReference>
<feature type="compositionally biased region" description="Polar residues" evidence="9">
    <location>
        <begin position="398"/>
        <end position="408"/>
    </location>
</feature>
<dbReference type="InterPro" id="IPR002550">
    <property type="entry name" value="CNNM"/>
</dbReference>
<evidence type="ECO:0000313" key="12">
    <source>
        <dbReference type="EMBL" id="KAL2334800.1"/>
    </source>
</evidence>
<evidence type="ECO:0000256" key="6">
    <source>
        <dbReference type="ARBA" id="ARBA00023136"/>
    </source>
</evidence>
<reference evidence="12 13" key="1">
    <citation type="submission" date="2024-08" db="EMBL/GenBank/DDBJ databases">
        <title>Insights into the chromosomal genome structure of Flemingia macrophylla.</title>
        <authorList>
            <person name="Ding Y."/>
            <person name="Zhao Y."/>
            <person name="Bi W."/>
            <person name="Wu M."/>
            <person name="Zhao G."/>
            <person name="Gong Y."/>
            <person name="Li W."/>
            <person name="Zhang P."/>
        </authorList>
    </citation>
    <scope>NUCLEOTIDE SEQUENCE [LARGE SCALE GENOMIC DNA]</scope>
    <source>
        <strain evidence="12">DYQJB</strain>
        <tissue evidence="12">Leaf</tissue>
    </source>
</reference>
<feature type="transmembrane region" description="Helical" evidence="10">
    <location>
        <begin position="149"/>
        <end position="169"/>
    </location>
</feature>
<comment type="subcellular location">
    <subcellularLocation>
        <location evidence="1">Membrane</location>
        <topology evidence="1">Multi-pass membrane protein</topology>
    </subcellularLocation>
</comment>
<evidence type="ECO:0000259" key="11">
    <source>
        <dbReference type="PROSITE" id="PS51846"/>
    </source>
</evidence>
<dbReference type="GO" id="GO:0016020">
    <property type="term" value="C:membrane"/>
    <property type="evidence" value="ECO:0007669"/>
    <property type="project" value="UniProtKB-SubCell"/>
</dbReference>
<dbReference type="FunFam" id="3.10.580.10:FF:000015">
    <property type="entry name" value="DUF21 domain-containing protein"/>
    <property type="match status" value="1"/>
</dbReference>
<evidence type="ECO:0000256" key="5">
    <source>
        <dbReference type="ARBA" id="ARBA00023122"/>
    </source>
</evidence>
<feature type="domain" description="CNNM transmembrane" evidence="11">
    <location>
        <begin position="30"/>
        <end position="213"/>
    </location>
</feature>
<keyword evidence="4 8" id="KW-1133">Transmembrane helix</keyword>
<evidence type="ECO:0000256" key="3">
    <source>
        <dbReference type="ARBA" id="ARBA00022737"/>
    </source>
</evidence>
<proteinExistence type="predicted"/>
<evidence type="ECO:0000256" key="4">
    <source>
        <dbReference type="ARBA" id="ARBA00022989"/>
    </source>
</evidence>
<dbReference type="AlphaFoldDB" id="A0ABD1MG65"/>
<dbReference type="Pfam" id="PF01595">
    <property type="entry name" value="CNNM"/>
    <property type="match status" value="1"/>
</dbReference>
<dbReference type="InterPro" id="IPR046342">
    <property type="entry name" value="CBS_dom_sf"/>
</dbReference>
<name>A0ABD1MG65_9FABA</name>
<dbReference type="Proteomes" id="UP001603857">
    <property type="component" value="Unassembled WGS sequence"/>
</dbReference>
<dbReference type="InterPro" id="IPR045095">
    <property type="entry name" value="ACDP"/>
</dbReference>
<evidence type="ECO:0000256" key="1">
    <source>
        <dbReference type="ARBA" id="ARBA00004141"/>
    </source>
</evidence>
<sequence>MQFLSLMFSFASPPSKEKMSSYFEEGAPCCEIHFWILLCMCGAFLLFGAITSGLALGLLSFSQVDLEVLVKAGQPQIQKNAAKIMSIVKNEHLVLCTLLIAKTIALEGFSVFMEKMFPEWLAVTIAAIFLGTTAEIIPQALCSRYGLSVGATFSPFVRLLMLIFLPIAYPLSKLLDWLIGKGHTALLGREELKTLVHLHANEAGKGGELSLHETKIIAGALDLTLKTAKDAMTPISETFSLDINSKLDMHTMSLIMSKGRSRIPVYSGKETNIIGIILVKNLIFCHPQDETPIKFMNIRRIPRVGEDWPLYDILNQFKKGQSHMAVVVKCEENIRTVTTDAEGKTPGLYSSFEGDYTCISIDTSTSHSRETEYYSATLKSVMRSEGESDRPRRRSEQPDASSSLDNLESLPTTEEEVIGIITLEDVMEELIQYQNKTATCKKSVIRVLQKGFKFSSTTEKFRRISSFLFNSYPCFTRFSISKKSHLPGFSSRISSTLLYLCVPYDFIEDYMVIDV</sequence>
<evidence type="ECO:0000256" key="7">
    <source>
        <dbReference type="ARBA" id="ARBA00023180"/>
    </source>
</evidence>
<dbReference type="PROSITE" id="PS51846">
    <property type="entry name" value="CNNM"/>
    <property type="match status" value="1"/>
</dbReference>
<comment type="caution">
    <text evidence="12">The sequence shown here is derived from an EMBL/GenBank/DDBJ whole genome shotgun (WGS) entry which is preliminary data.</text>
</comment>
<protein>
    <recommendedName>
        <fullName evidence="11">CNNM transmembrane domain-containing protein</fullName>
    </recommendedName>
</protein>
<dbReference type="SUPFAM" id="SSF54631">
    <property type="entry name" value="CBS-domain pair"/>
    <property type="match status" value="1"/>
</dbReference>
<keyword evidence="5" id="KW-0129">CBS domain</keyword>
<dbReference type="PANTHER" id="PTHR12064:SF72">
    <property type="entry name" value="CBS DOMAIN PROTEIN"/>
    <property type="match status" value="1"/>
</dbReference>
<feature type="transmembrane region" description="Helical" evidence="10">
    <location>
        <begin position="32"/>
        <end position="61"/>
    </location>
</feature>
<dbReference type="CDD" id="cd04590">
    <property type="entry name" value="CBS_pair_CorC_HlyC_assoc"/>
    <property type="match status" value="1"/>
</dbReference>
<evidence type="ECO:0000256" key="10">
    <source>
        <dbReference type="SAM" id="Phobius"/>
    </source>
</evidence>
<keyword evidence="2 8" id="KW-0812">Transmembrane</keyword>
<gene>
    <name evidence="12" type="ORF">Fmac_016013</name>
</gene>
<dbReference type="PANTHER" id="PTHR12064">
    <property type="entry name" value="METAL TRANSPORTER CNNM"/>
    <property type="match status" value="1"/>
</dbReference>
<keyword evidence="3" id="KW-0677">Repeat</keyword>
<organism evidence="12 13">
    <name type="scientific">Flemingia macrophylla</name>
    <dbReference type="NCBI Taxonomy" id="520843"/>
    <lineage>
        <taxon>Eukaryota</taxon>
        <taxon>Viridiplantae</taxon>
        <taxon>Streptophyta</taxon>
        <taxon>Embryophyta</taxon>
        <taxon>Tracheophyta</taxon>
        <taxon>Spermatophyta</taxon>
        <taxon>Magnoliopsida</taxon>
        <taxon>eudicotyledons</taxon>
        <taxon>Gunneridae</taxon>
        <taxon>Pentapetalae</taxon>
        <taxon>rosids</taxon>
        <taxon>fabids</taxon>
        <taxon>Fabales</taxon>
        <taxon>Fabaceae</taxon>
        <taxon>Papilionoideae</taxon>
        <taxon>50 kb inversion clade</taxon>
        <taxon>NPAAA clade</taxon>
        <taxon>indigoferoid/millettioid clade</taxon>
        <taxon>Phaseoleae</taxon>
        <taxon>Flemingia</taxon>
    </lineage>
</organism>
<evidence type="ECO:0000256" key="9">
    <source>
        <dbReference type="SAM" id="MobiDB-lite"/>
    </source>
</evidence>
<accession>A0ABD1MG65</accession>
<dbReference type="Gene3D" id="3.10.580.10">
    <property type="entry name" value="CBS-domain"/>
    <property type="match status" value="1"/>
</dbReference>
<keyword evidence="6 8" id="KW-0472">Membrane</keyword>
<evidence type="ECO:0000256" key="8">
    <source>
        <dbReference type="PROSITE-ProRule" id="PRU01193"/>
    </source>
</evidence>
<keyword evidence="13" id="KW-1185">Reference proteome</keyword>
<evidence type="ECO:0000256" key="2">
    <source>
        <dbReference type="ARBA" id="ARBA00022692"/>
    </source>
</evidence>
<keyword evidence="7" id="KW-0325">Glycoprotein</keyword>
<evidence type="ECO:0000313" key="13">
    <source>
        <dbReference type="Proteomes" id="UP001603857"/>
    </source>
</evidence>
<feature type="compositionally biased region" description="Basic and acidic residues" evidence="9">
    <location>
        <begin position="382"/>
        <end position="397"/>
    </location>
</feature>
<dbReference type="InterPro" id="IPR044751">
    <property type="entry name" value="Ion_transp-like_CBS"/>
</dbReference>